<comment type="similarity">
    <text evidence="2 7">Belongs to the ExbD/TolR family.</text>
</comment>
<dbReference type="PANTHER" id="PTHR30558">
    <property type="entry name" value="EXBD MEMBRANE COMPONENT OF PMF-DRIVEN MACROMOLECULE IMPORT SYSTEM"/>
    <property type="match status" value="1"/>
</dbReference>
<accession>A0A5C7EMR9</accession>
<proteinExistence type="inferred from homology"/>
<evidence type="ECO:0000256" key="5">
    <source>
        <dbReference type="ARBA" id="ARBA00022989"/>
    </source>
</evidence>
<gene>
    <name evidence="9" type="ORF">FR698_06110</name>
</gene>
<dbReference type="OrthoDB" id="5293923at2"/>
<evidence type="ECO:0000256" key="1">
    <source>
        <dbReference type="ARBA" id="ARBA00004162"/>
    </source>
</evidence>
<dbReference type="RefSeq" id="WP_147799360.1">
    <property type="nucleotide sequence ID" value="NZ_VPFL01000006.1"/>
</dbReference>
<protein>
    <submittedName>
        <fullName evidence="9">Biopolymer transporter ExbD</fullName>
    </submittedName>
</protein>
<keyword evidence="6 8" id="KW-0472">Membrane</keyword>
<evidence type="ECO:0000256" key="2">
    <source>
        <dbReference type="ARBA" id="ARBA00005811"/>
    </source>
</evidence>
<dbReference type="GO" id="GO:0022857">
    <property type="term" value="F:transmembrane transporter activity"/>
    <property type="evidence" value="ECO:0007669"/>
    <property type="project" value="InterPro"/>
</dbReference>
<organism evidence="9 10">
    <name type="scientific">Pelomicrobium methylotrophicum</name>
    <dbReference type="NCBI Taxonomy" id="2602750"/>
    <lineage>
        <taxon>Bacteria</taxon>
        <taxon>Pseudomonadati</taxon>
        <taxon>Pseudomonadota</taxon>
        <taxon>Hydrogenophilia</taxon>
        <taxon>Hydrogenophilia incertae sedis</taxon>
        <taxon>Pelomicrobium</taxon>
    </lineage>
</organism>
<dbReference type="InParanoid" id="A0A5C7EMR9"/>
<dbReference type="FunCoup" id="A0A5C7EMR9">
    <property type="interactions" value="194"/>
</dbReference>
<dbReference type="GO" id="GO:0005886">
    <property type="term" value="C:plasma membrane"/>
    <property type="evidence" value="ECO:0007669"/>
    <property type="project" value="UniProtKB-SubCell"/>
</dbReference>
<dbReference type="PANTHER" id="PTHR30558:SF7">
    <property type="entry name" value="TOL-PAL SYSTEM PROTEIN TOLR"/>
    <property type="match status" value="1"/>
</dbReference>
<reference evidence="9 10" key="1">
    <citation type="submission" date="2019-08" db="EMBL/GenBank/DDBJ databases">
        <title>Pelomicrobium methylotrophicum gen. nov., sp. nov. a moderately thermophilic, facultatively anaerobic, lithoautotrophic and methylotrophic bacterium isolated from a terrestrial mud volcano.</title>
        <authorList>
            <person name="Slobodkina G.B."/>
            <person name="Merkel A.Y."/>
            <person name="Slobodkin A.I."/>
        </authorList>
    </citation>
    <scope>NUCLEOTIDE SEQUENCE [LARGE SCALE GENOMIC DNA]</scope>
    <source>
        <strain evidence="9 10">SM250</strain>
    </source>
</reference>
<evidence type="ECO:0000256" key="6">
    <source>
        <dbReference type="ARBA" id="ARBA00023136"/>
    </source>
</evidence>
<dbReference type="GO" id="GO:0015031">
    <property type="term" value="P:protein transport"/>
    <property type="evidence" value="ECO:0007669"/>
    <property type="project" value="UniProtKB-KW"/>
</dbReference>
<dbReference type="Pfam" id="PF02472">
    <property type="entry name" value="ExbD"/>
    <property type="match status" value="1"/>
</dbReference>
<dbReference type="AlphaFoldDB" id="A0A5C7EMR9"/>
<keyword evidence="7" id="KW-0653">Protein transport</keyword>
<keyword evidence="10" id="KW-1185">Reference proteome</keyword>
<dbReference type="EMBL" id="VPFL01000006">
    <property type="protein sequence ID" value="TXF12491.1"/>
    <property type="molecule type" value="Genomic_DNA"/>
</dbReference>
<keyword evidence="3" id="KW-1003">Cell membrane</keyword>
<keyword evidence="7" id="KW-0813">Transport</keyword>
<feature type="transmembrane region" description="Helical" evidence="8">
    <location>
        <begin position="20"/>
        <end position="39"/>
    </location>
</feature>
<evidence type="ECO:0000256" key="3">
    <source>
        <dbReference type="ARBA" id="ARBA00022475"/>
    </source>
</evidence>
<evidence type="ECO:0000256" key="8">
    <source>
        <dbReference type="SAM" id="Phobius"/>
    </source>
</evidence>
<evidence type="ECO:0000256" key="7">
    <source>
        <dbReference type="RuleBase" id="RU003879"/>
    </source>
</evidence>
<sequence>MAFSTLNEDDDLNAEINTTPLVDIMLVLLILFIITIPVMHHAVKIDLPRATSQPNEAKPQTITISIDTLGQVYWNEQPLDRAALPGRFAEAAKREPQPEVHIRADRKTLYENVAEVMSEAKAGGLRRIGFVTEPVQNHP</sequence>
<keyword evidence="4 7" id="KW-0812">Transmembrane</keyword>
<comment type="subcellular location">
    <subcellularLocation>
        <location evidence="1">Cell membrane</location>
        <topology evidence="1">Single-pass membrane protein</topology>
    </subcellularLocation>
    <subcellularLocation>
        <location evidence="7">Cell membrane</location>
        <topology evidence="7">Single-pass type II membrane protein</topology>
    </subcellularLocation>
</comment>
<comment type="caution">
    <text evidence="9">The sequence shown here is derived from an EMBL/GenBank/DDBJ whole genome shotgun (WGS) entry which is preliminary data.</text>
</comment>
<dbReference type="Proteomes" id="UP000321201">
    <property type="component" value="Unassembled WGS sequence"/>
</dbReference>
<evidence type="ECO:0000313" key="10">
    <source>
        <dbReference type="Proteomes" id="UP000321201"/>
    </source>
</evidence>
<name>A0A5C7EMR9_9PROT</name>
<dbReference type="InterPro" id="IPR003400">
    <property type="entry name" value="ExbD"/>
</dbReference>
<keyword evidence="5 8" id="KW-1133">Transmembrane helix</keyword>
<dbReference type="Gene3D" id="3.30.420.270">
    <property type="match status" value="1"/>
</dbReference>
<evidence type="ECO:0000313" key="9">
    <source>
        <dbReference type="EMBL" id="TXF12491.1"/>
    </source>
</evidence>
<evidence type="ECO:0000256" key="4">
    <source>
        <dbReference type="ARBA" id="ARBA00022692"/>
    </source>
</evidence>